<dbReference type="Proteomes" id="UP001501371">
    <property type="component" value="Unassembled WGS sequence"/>
</dbReference>
<proteinExistence type="predicted"/>
<gene>
    <name evidence="1" type="ORF">GCM10009654_37130</name>
</gene>
<name>A0ABN1UWM8_9ACTN</name>
<dbReference type="RefSeq" id="WP_344277626.1">
    <property type="nucleotide sequence ID" value="NZ_BAAAKV010000032.1"/>
</dbReference>
<evidence type="ECO:0000313" key="2">
    <source>
        <dbReference type="Proteomes" id="UP001501371"/>
    </source>
</evidence>
<comment type="caution">
    <text evidence="1">The sequence shown here is derived from an EMBL/GenBank/DDBJ whole genome shotgun (WGS) entry which is preliminary data.</text>
</comment>
<sequence>MPVLARYRDGSCLSTLGPVPGRVIDCEITIKTAAGQHTGLYRLATTLLVHHRHIAWQAARDQVVQAAGVIASTVIDLVGTIGRHVLAGLLPERRLRVSPRIV</sequence>
<organism evidence="1 2">
    <name type="scientific">Streptomyces hebeiensis</name>
    <dbReference type="NCBI Taxonomy" id="229486"/>
    <lineage>
        <taxon>Bacteria</taxon>
        <taxon>Bacillati</taxon>
        <taxon>Actinomycetota</taxon>
        <taxon>Actinomycetes</taxon>
        <taxon>Kitasatosporales</taxon>
        <taxon>Streptomycetaceae</taxon>
        <taxon>Streptomyces</taxon>
    </lineage>
</organism>
<reference evidence="1 2" key="1">
    <citation type="journal article" date="2019" name="Int. J. Syst. Evol. Microbiol.">
        <title>The Global Catalogue of Microorganisms (GCM) 10K type strain sequencing project: providing services to taxonomists for standard genome sequencing and annotation.</title>
        <authorList>
            <consortium name="The Broad Institute Genomics Platform"/>
            <consortium name="The Broad Institute Genome Sequencing Center for Infectious Disease"/>
            <person name="Wu L."/>
            <person name="Ma J."/>
        </authorList>
    </citation>
    <scope>NUCLEOTIDE SEQUENCE [LARGE SCALE GENOMIC DNA]</scope>
    <source>
        <strain evidence="1 2">JCM 12696</strain>
    </source>
</reference>
<evidence type="ECO:0000313" key="1">
    <source>
        <dbReference type="EMBL" id="GAA1176524.1"/>
    </source>
</evidence>
<keyword evidence="2" id="KW-1185">Reference proteome</keyword>
<protein>
    <submittedName>
        <fullName evidence="1">Uncharacterized protein</fullName>
    </submittedName>
</protein>
<dbReference type="EMBL" id="BAAAKV010000032">
    <property type="protein sequence ID" value="GAA1176524.1"/>
    <property type="molecule type" value="Genomic_DNA"/>
</dbReference>
<accession>A0ABN1UWM8</accession>